<feature type="chain" id="PRO_5030001687" evidence="2">
    <location>
        <begin position="19"/>
        <end position="158"/>
    </location>
</feature>
<evidence type="ECO:0000256" key="1">
    <source>
        <dbReference type="SAM" id="MobiDB-lite"/>
    </source>
</evidence>
<sequence length="158" mass="16353">MKISFAIVIAALVGSVAAAPALDARAEKVNAIKQMRSYVDLEARGPPGGHPEHQKNGGPPGDHPEHQKNGGPPGEHGEHNSEGNGRGWGKGGRPGNPGHHGGEYKNDPNNCGEEGNVCPPSYNGVGQPICVKGQCALQCPPGTRQFSTNSQYASAFCA</sequence>
<evidence type="ECO:0000313" key="3">
    <source>
        <dbReference type="EMBL" id="CDR45617.1"/>
    </source>
</evidence>
<feature type="compositionally biased region" description="Gly residues" evidence="1">
    <location>
        <begin position="84"/>
        <end position="99"/>
    </location>
</feature>
<name>A0A061B6S6_RHOTO</name>
<dbReference type="OrthoDB" id="2528311at2759"/>
<dbReference type="EMBL" id="LK052946">
    <property type="protein sequence ID" value="CDR45617.1"/>
    <property type="molecule type" value="Genomic_DNA"/>
</dbReference>
<protein>
    <submittedName>
        <fullName evidence="3">RHTO0S11e02652g1_1</fullName>
    </submittedName>
</protein>
<reference evidence="3" key="1">
    <citation type="journal article" date="2014" name="Genome Announc.">
        <title>Draft genome sequence of Rhodosporidium toruloides CECT1137, an oleaginous yeast of biotechnological interest.</title>
        <authorList>
            <person name="Morin N."/>
            <person name="Calcas X."/>
            <person name="Devillers H."/>
            <person name="Durrens P."/>
            <person name="Sherman D.J."/>
            <person name="Nicaud J.-M."/>
            <person name="Neuveglise C."/>
        </authorList>
    </citation>
    <scope>NUCLEOTIDE SEQUENCE</scope>
    <source>
        <strain evidence="3">CECT1137</strain>
    </source>
</reference>
<feature type="signal peptide" evidence="2">
    <location>
        <begin position="1"/>
        <end position="18"/>
    </location>
</feature>
<feature type="region of interest" description="Disordered" evidence="1">
    <location>
        <begin position="41"/>
        <end position="111"/>
    </location>
</feature>
<accession>A0A061B6S6</accession>
<proteinExistence type="predicted"/>
<keyword evidence="2" id="KW-0732">Signal</keyword>
<gene>
    <name evidence="3" type="ORF">RHTO0S_11e02652g</name>
</gene>
<evidence type="ECO:0000256" key="2">
    <source>
        <dbReference type="SAM" id="SignalP"/>
    </source>
</evidence>
<dbReference type="AlphaFoldDB" id="A0A061B6S6"/>
<organism evidence="3">
    <name type="scientific">Rhodotorula toruloides</name>
    <name type="common">Yeast</name>
    <name type="synonym">Rhodosporidium toruloides</name>
    <dbReference type="NCBI Taxonomy" id="5286"/>
    <lineage>
        <taxon>Eukaryota</taxon>
        <taxon>Fungi</taxon>
        <taxon>Dikarya</taxon>
        <taxon>Basidiomycota</taxon>
        <taxon>Pucciniomycotina</taxon>
        <taxon>Microbotryomycetes</taxon>
        <taxon>Sporidiobolales</taxon>
        <taxon>Sporidiobolaceae</taxon>
        <taxon>Rhodotorula</taxon>
    </lineage>
</organism>